<dbReference type="Gene3D" id="3.30.1240.10">
    <property type="match status" value="1"/>
</dbReference>
<dbReference type="EC" id="3.1.3.23" evidence="1"/>
<dbReference type="Pfam" id="PF08282">
    <property type="entry name" value="Hydrolase_3"/>
    <property type="match status" value="1"/>
</dbReference>
<dbReference type="GO" id="GO:0090711">
    <property type="term" value="F:FMN hydrolase activity"/>
    <property type="evidence" value="ECO:0007669"/>
    <property type="project" value="UniProtKB-EC"/>
</dbReference>
<dbReference type="InterPro" id="IPR000150">
    <property type="entry name" value="Cof"/>
</dbReference>
<dbReference type="InterPro" id="IPR006379">
    <property type="entry name" value="HAD-SF_hydro_IIB"/>
</dbReference>
<reference evidence="1 2" key="1">
    <citation type="submission" date="2023-10" db="EMBL/GenBank/DDBJ databases">
        <authorList>
            <person name="Botero Cardona J."/>
        </authorList>
    </citation>
    <scope>NUCLEOTIDE SEQUENCE [LARGE SCALE GENOMIC DNA]</scope>
    <source>
        <strain evidence="1 2">R-54839</strain>
    </source>
</reference>
<evidence type="ECO:0000313" key="2">
    <source>
        <dbReference type="Proteomes" id="UP001314261"/>
    </source>
</evidence>
<proteinExistence type="predicted"/>
<dbReference type="InterPro" id="IPR036412">
    <property type="entry name" value="HAD-like_sf"/>
</dbReference>
<organism evidence="1 2">
    <name type="scientific">Fructobacillus fructosus</name>
    <dbReference type="NCBI Taxonomy" id="1631"/>
    <lineage>
        <taxon>Bacteria</taxon>
        <taxon>Bacillati</taxon>
        <taxon>Bacillota</taxon>
        <taxon>Bacilli</taxon>
        <taxon>Lactobacillales</taxon>
        <taxon>Lactobacillaceae</taxon>
        <taxon>Fructobacillus</taxon>
    </lineage>
</organism>
<dbReference type="PANTHER" id="PTHR10000">
    <property type="entry name" value="PHOSPHOSERINE PHOSPHATASE"/>
    <property type="match status" value="1"/>
</dbReference>
<accession>A0ABM9MZ00</accession>
<comment type="caution">
    <text evidence="1">The sequence shown here is derived from an EMBL/GenBank/DDBJ whole genome shotgun (WGS) entry which is preliminary data.</text>
</comment>
<dbReference type="GO" id="GO:0050308">
    <property type="term" value="F:sugar-phosphatase activity"/>
    <property type="evidence" value="ECO:0007669"/>
    <property type="project" value="UniProtKB-EC"/>
</dbReference>
<dbReference type="SFLD" id="SFLDG01140">
    <property type="entry name" value="C2.B:_Phosphomannomutase_and_P"/>
    <property type="match status" value="1"/>
</dbReference>
<keyword evidence="1" id="KW-0378">Hydrolase</keyword>
<dbReference type="InterPro" id="IPR023214">
    <property type="entry name" value="HAD_sf"/>
</dbReference>
<dbReference type="NCBIfam" id="TIGR01484">
    <property type="entry name" value="HAD-SF-IIB"/>
    <property type="match status" value="1"/>
</dbReference>
<protein>
    <submittedName>
        <fullName evidence="1">Hydroxymethylpyrimidine pyrophosphatase and other HAD family phosphatases (Cof)</fullName>
        <ecNumber evidence="1">3.1.3.102</ecNumber>
        <ecNumber evidence="1">3.1.3.104</ecNumber>
        <ecNumber evidence="1">3.1.3.23</ecNumber>
    </submittedName>
</protein>
<dbReference type="EC" id="3.1.3.102" evidence="1"/>
<dbReference type="EC" id="3.1.3.104" evidence="1"/>
<dbReference type="Gene3D" id="3.40.50.1000">
    <property type="entry name" value="HAD superfamily/HAD-like"/>
    <property type="match status" value="1"/>
</dbReference>
<keyword evidence="2" id="KW-1185">Reference proteome</keyword>
<dbReference type="SUPFAM" id="SSF56784">
    <property type="entry name" value="HAD-like"/>
    <property type="match status" value="1"/>
</dbReference>
<dbReference type="GO" id="GO:0043726">
    <property type="term" value="F:5-amino-6-(5-phosphoribitylamino)uracil phosphatase activity"/>
    <property type="evidence" value="ECO:0007669"/>
    <property type="project" value="UniProtKB-EC"/>
</dbReference>
<name>A0ABM9MZ00_9LACO</name>
<gene>
    <name evidence="1" type="ORF">R54839_PPFHFPJH_01322</name>
</gene>
<dbReference type="RefSeq" id="WP_187753889.1">
    <property type="nucleotide sequence ID" value="NZ_CAUZLR010000009.1"/>
</dbReference>
<dbReference type="EMBL" id="CAUZLR010000009">
    <property type="protein sequence ID" value="CAK1250264.1"/>
    <property type="molecule type" value="Genomic_DNA"/>
</dbReference>
<dbReference type="Proteomes" id="UP001314261">
    <property type="component" value="Unassembled WGS sequence"/>
</dbReference>
<sequence length="277" mass="30979">MTIKLIASDMDGTFLANEDQYDQKRFAKLLKELKERDVRFVAASGRRIQNLRELFAPMGNQGLLDQIDYVGSNGSVVQTSDEELYAVYLTAKQIEKVIEWNSLNPQSADNLIVLSGTKGTYVSNHASQAVIDQLARFYPNVMQVEKLLSIDDQILGVSFIWPHDEVQKYVTAIEEVLGHEIHVTGSGFGSVDILPKGVNKANALAILQKHYGISDDEVMVFGDNSNDLEMLKKYQESFLMPNAAAFMHQVHDREALATNEEAGVIKTIEEKLNLSQK</sequence>
<dbReference type="SFLD" id="SFLDS00003">
    <property type="entry name" value="Haloacid_Dehalogenase"/>
    <property type="match status" value="1"/>
</dbReference>
<dbReference type="PANTHER" id="PTHR10000:SF53">
    <property type="entry name" value="5-AMINO-6-(5-PHOSPHO-D-RIBITYLAMINO)URACIL PHOSPHATASE YBJI-RELATED"/>
    <property type="match status" value="1"/>
</dbReference>
<dbReference type="NCBIfam" id="TIGR00099">
    <property type="entry name" value="Cof-subfamily"/>
    <property type="match status" value="1"/>
</dbReference>
<evidence type="ECO:0000313" key="1">
    <source>
        <dbReference type="EMBL" id="CAK1250264.1"/>
    </source>
</evidence>